<keyword evidence="8" id="KW-0648">Protein biosynthesis</keyword>
<feature type="compositionally biased region" description="Basic and acidic residues" evidence="11">
    <location>
        <begin position="814"/>
        <end position="823"/>
    </location>
</feature>
<feature type="region of interest" description="Disordered" evidence="11">
    <location>
        <begin position="1036"/>
        <end position="1076"/>
    </location>
</feature>
<keyword evidence="7" id="KW-0067">ATP-binding</keyword>
<reference evidence="13" key="1">
    <citation type="submission" date="2022-08" db="EMBL/GenBank/DDBJ databases">
        <authorList>
            <consortium name="DOE Joint Genome Institute"/>
            <person name="Min B."/>
            <person name="Riley R."/>
            <person name="Sierra-Patev S."/>
            <person name="Naranjo-Ortiz M."/>
            <person name="Looney B."/>
            <person name="Konkel Z."/>
            <person name="Slot J.C."/>
            <person name="Sakamoto Y."/>
            <person name="Steenwyk J.L."/>
            <person name="Rokas A."/>
            <person name="Carro J."/>
            <person name="Camarero S."/>
            <person name="Ferreira P."/>
            <person name="Molpeceres G."/>
            <person name="Ruiz-Duenas F.J."/>
            <person name="Serrano A."/>
            <person name="Henrissat B."/>
            <person name="Drula E."/>
            <person name="Hughes K.W."/>
            <person name="Mata J.L."/>
            <person name="Ishikawa N.K."/>
            <person name="Vargas-Isla R."/>
            <person name="Ushijima S."/>
            <person name="Smith C.A."/>
            <person name="Ahrendt S."/>
            <person name="Andreopoulos W."/>
            <person name="He G."/>
            <person name="Labutti K."/>
            <person name="Lipzen A."/>
            <person name="Ng V."/>
            <person name="Sandor L."/>
            <person name="Barry K."/>
            <person name="Martinez A.T."/>
            <person name="Xiao Y."/>
            <person name="Gibbons J.G."/>
            <person name="Terashima K."/>
            <person name="Hibbett D.S."/>
            <person name="Grigoriev I.V."/>
        </authorList>
    </citation>
    <scope>NUCLEOTIDE SEQUENCE</scope>
    <source>
        <strain evidence="13">Sp2 HRB7682 ss15</strain>
    </source>
</reference>
<dbReference type="GO" id="GO:0017101">
    <property type="term" value="C:aminoacyl-tRNA synthetase multienzyme complex"/>
    <property type="evidence" value="ECO:0007669"/>
    <property type="project" value="TreeGrafter"/>
</dbReference>
<evidence type="ECO:0000256" key="1">
    <source>
        <dbReference type="ARBA" id="ARBA00004496"/>
    </source>
</evidence>
<evidence type="ECO:0000259" key="12">
    <source>
        <dbReference type="PROSITE" id="PS50862"/>
    </source>
</evidence>
<comment type="subcellular location">
    <subcellularLocation>
        <location evidence="1">Cytoplasm</location>
    </subcellularLocation>
</comment>
<dbReference type="PROSITE" id="PS50862">
    <property type="entry name" value="AA_TRNA_LIGASE_II"/>
    <property type="match status" value="1"/>
</dbReference>
<feature type="domain" description="Aminoacyl-transfer RNA synthetases class-II family profile" evidence="12">
    <location>
        <begin position="296"/>
        <end position="594"/>
    </location>
</feature>
<dbReference type="Gene3D" id="3.30.930.10">
    <property type="entry name" value="Bira Bifunctional Protein, Domain 2"/>
    <property type="match status" value="1"/>
</dbReference>
<feature type="region of interest" description="Disordered" evidence="11">
    <location>
        <begin position="1"/>
        <end position="68"/>
    </location>
</feature>
<dbReference type="SUPFAM" id="SSF50249">
    <property type="entry name" value="Nucleic acid-binding proteins"/>
    <property type="match status" value="1"/>
</dbReference>
<evidence type="ECO:0000256" key="10">
    <source>
        <dbReference type="ARBA" id="ARBA00047904"/>
    </source>
</evidence>
<dbReference type="AlphaFoldDB" id="A0A9W9B0S7"/>
<comment type="similarity">
    <text evidence="2">Belongs to the class-II aminoacyl-tRNA synthetase family. Type 2 subfamily.</text>
</comment>
<evidence type="ECO:0000256" key="2">
    <source>
        <dbReference type="ARBA" id="ARBA00005312"/>
    </source>
</evidence>
<dbReference type="PRINTS" id="PR01042">
    <property type="entry name" value="TRNASYNTHASP"/>
</dbReference>
<dbReference type="InterPro" id="IPR006195">
    <property type="entry name" value="aa-tRNA-synth_II"/>
</dbReference>
<dbReference type="PANTHER" id="PTHR43450">
    <property type="entry name" value="ASPARTYL-TRNA SYNTHETASE"/>
    <property type="match status" value="1"/>
</dbReference>
<feature type="compositionally biased region" description="Polar residues" evidence="11">
    <location>
        <begin position="704"/>
        <end position="715"/>
    </location>
</feature>
<evidence type="ECO:0000313" key="14">
    <source>
        <dbReference type="Proteomes" id="UP001150238"/>
    </source>
</evidence>
<dbReference type="InterPro" id="IPR045864">
    <property type="entry name" value="aa-tRNA-synth_II/BPL/LPL"/>
</dbReference>
<feature type="compositionally biased region" description="Low complexity" evidence="11">
    <location>
        <begin position="631"/>
        <end position="644"/>
    </location>
</feature>
<evidence type="ECO:0000313" key="13">
    <source>
        <dbReference type="EMBL" id="KAJ4495004.1"/>
    </source>
</evidence>
<dbReference type="GO" id="GO:0005829">
    <property type="term" value="C:cytosol"/>
    <property type="evidence" value="ECO:0007669"/>
    <property type="project" value="TreeGrafter"/>
</dbReference>
<dbReference type="GO" id="GO:0005524">
    <property type="term" value="F:ATP binding"/>
    <property type="evidence" value="ECO:0007669"/>
    <property type="project" value="UniProtKB-KW"/>
</dbReference>
<comment type="catalytic activity">
    <reaction evidence="10">
        <text>tRNA(Asp) + L-aspartate + ATP = L-aspartyl-tRNA(Asp) + AMP + diphosphate</text>
        <dbReference type="Rhea" id="RHEA:19649"/>
        <dbReference type="Rhea" id="RHEA-COMP:9660"/>
        <dbReference type="Rhea" id="RHEA-COMP:9678"/>
        <dbReference type="ChEBI" id="CHEBI:29991"/>
        <dbReference type="ChEBI" id="CHEBI:30616"/>
        <dbReference type="ChEBI" id="CHEBI:33019"/>
        <dbReference type="ChEBI" id="CHEBI:78442"/>
        <dbReference type="ChEBI" id="CHEBI:78516"/>
        <dbReference type="ChEBI" id="CHEBI:456215"/>
        <dbReference type="EC" id="6.1.1.12"/>
    </reaction>
</comment>
<organism evidence="13 14">
    <name type="scientific">Lentinula lateritia</name>
    <dbReference type="NCBI Taxonomy" id="40482"/>
    <lineage>
        <taxon>Eukaryota</taxon>
        <taxon>Fungi</taxon>
        <taxon>Dikarya</taxon>
        <taxon>Basidiomycota</taxon>
        <taxon>Agaricomycotina</taxon>
        <taxon>Agaricomycetes</taxon>
        <taxon>Agaricomycetidae</taxon>
        <taxon>Agaricales</taxon>
        <taxon>Marasmiineae</taxon>
        <taxon>Omphalotaceae</taxon>
        <taxon>Lentinula</taxon>
    </lineage>
</organism>
<dbReference type="InterPro" id="IPR004364">
    <property type="entry name" value="Aa-tRNA-synt_II"/>
</dbReference>
<evidence type="ECO:0000256" key="4">
    <source>
        <dbReference type="ARBA" id="ARBA00022490"/>
    </source>
</evidence>
<dbReference type="Pfam" id="PF00152">
    <property type="entry name" value="tRNA-synt_2"/>
    <property type="match status" value="1"/>
</dbReference>
<dbReference type="InterPro" id="IPR012340">
    <property type="entry name" value="NA-bd_OB-fold"/>
</dbReference>
<keyword evidence="6" id="KW-0547">Nucleotide-binding</keyword>
<accession>A0A9W9B0S7</accession>
<feature type="compositionally biased region" description="Polar residues" evidence="11">
    <location>
        <begin position="40"/>
        <end position="68"/>
    </location>
</feature>
<feature type="region of interest" description="Disordered" evidence="11">
    <location>
        <begin position="792"/>
        <end position="868"/>
    </location>
</feature>
<feature type="compositionally biased region" description="Basic and acidic residues" evidence="11">
    <location>
        <begin position="1"/>
        <end position="19"/>
    </location>
</feature>
<gene>
    <name evidence="13" type="ORF">C8J55DRAFT_554613</name>
</gene>
<dbReference type="GO" id="GO:0006422">
    <property type="term" value="P:aspartyl-tRNA aminoacylation"/>
    <property type="evidence" value="ECO:0007669"/>
    <property type="project" value="InterPro"/>
</dbReference>
<keyword evidence="4" id="KW-0963">Cytoplasm</keyword>
<evidence type="ECO:0000256" key="6">
    <source>
        <dbReference type="ARBA" id="ARBA00022741"/>
    </source>
</evidence>
<dbReference type="SUPFAM" id="SSF55681">
    <property type="entry name" value="Class II aaRS and biotin synthetases"/>
    <property type="match status" value="1"/>
</dbReference>
<feature type="compositionally biased region" description="Basic and acidic residues" evidence="11">
    <location>
        <begin position="792"/>
        <end position="804"/>
    </location>
</feature>
<evidence type="ECO:0000256" key="3">
    <source>
        <dbReference type="ARBA" id="ARBA00012841"/>
    </source>
</evidence>
<dbReference type="InterPro" id="IPR004523">
    <property type="entry name" value="Asp-tRNA_synthase_2"/>
</dbReference>
<keyword evidence="5" id="KW-0436">Ligase</keyword>
<feature type="compositionally biased region" description="Low complexity" evidence="11">
    <location>
        <begin position="826"/>
        <end position="838"/>
    </location>
</feature>
<proteinExistence type="inferred from homology"/>
<dbReference type="EC" id="6.1.1.12" evidence="3"/>
<dbReference type="GO" id="GO:0003723">
    <property type="term" value="F:RNA binding"/>
    <property type="evidence" value="ECO:0007669"/>
    <property type="project" value="TreeGrafter"/>
</dbReference>
<evidence type="ECO:0000256" key="11">
    <source>
        <dbReference type="SAM" id="MobiDB-lite"/>
    </source>
</evidence>
<dbReference type="PANTHER" id="PTHR43450:SF2">
    <property type="entry name" value="ASPARTATE--TRNA LIGASE"/>
    <property type="match status" value="1"/>
</dbReference>
<feature type="compositionally biased region" description="Acidic residues" evidence="11">
    <location>
        <begin position="20"/>
        <end position="29"/>
    </location>
</feature>
<dbReference type="Gene3D" id="2.40.50.140">
    <property type="entry name" value="Nucleic acid-binding proteins"/>
    <property type="match status" value="1"/>
</dbReference>
<dbReference type="GO" id="GO:0004815">
    <property type="term" value="F:aspartate-tRNA ligase activity"/>
    <property type="evidence" value="ECO:0007669"/>
    <property type="project" value="UniProtKB-EC"/>
</dbReference>
<dbReference type="CDD" id="cd04320">
    <property type="entry name" value="AspRS_cyto_N"/>
    <property type="match status" value="1"/>
</dbReference>
<evidence type="ECO:0000256" key="9">
    <source>
        <dbReference type="ARBA" id="ARBA00023146"/>
    </source>
</evidence>
<feature type="compositionally biased region" description="Low complexity" evidence="11">
    <location>
        <begin position="652"/>
        <end position="669"/>
    </location>
</feature>
<dbReference type="EMBL" id="JANVFS010000002">
    <property type="protein sequence ID" value="KAJ4495004.1"/>
    <property type="molecule type" value="Genomic_DNA"/>
</dbReference>
<feature type="compositionally biased region" description="Polar residues" evidence="11">
    <location>
        <begin position="973"/>
        <end position="985"/>
    </location>
</feature>
<name>A0A9W9B0S7_9AGAR</name>
<feature type="region of interest" description="Disordered" evidence="11">
    <location>
        <begin position="594"/>
        <end position="715"/>
    </location>
</feature>
<comment type="caution">
    <text evidence="13">The sequence shown here is derived from an EMBL/GenBank/DDBJ whole genome shotgun (WGS) entry which is preliminary data.</text>
</comment>
<dbReference type="InterPro" id="IPR002312">
    <property type="entry name" value="Asp/Asn-tRNA-synth_IIb"/>
</dbReference>
<sequence length="1218" mass="133799">MKVRSGDGEKVKRGDRESGEESGEESAENNEEKKSAANSVRTSAETTLRTQLRRAQSSHLASQTESPTQRNAYGVLDYTEAPNTLLSIPSLSSLLGETIHLRARIHTIRAVSSALVFIVLRQQLHTIQGVLSVSDTHDVPTEHMVRWGSRLEEETIVHVKGVVQRPKDGEVHSTSVHTLEVRIVELHVVSGVEEPVPFSVYEADLSAAASGKEGEEDEDNDELKPFIPDRSRLASRIIHLRSASAQSIFRIQSTVSTTFRSHLSQLEHLSGTGLDFVLSLQNLFPPSPISISIPGGFLEIHTPKLQGGASESGASVFKLKYFSRLAFLAQSPQLPKQMSVSADFPGVFEVGPVFRAENSNTKRHLTEYTGLDVEMQVGKEYHEVMAVVDDVLKAIFRNVYTQRKAEVEVVQGAGGAEDLVWLDRTLVMAFADGVQMLIEDGYVEEDTGCPPRKDQDLTTRAEIRLGQLVKSQFHTDYYILDLFPQSARPFYTMPADPTTQSHLSTLHPTCGPLTHSFDIFLRGQEITTGGQRIHSYPHLLHSMSLLDISPRGLEEYLDAFRWGAPPHGGAGIGLERLVMLILGVKDIRQTSMFPRDPKSLMEPPKGLEGVRHPEADTLGISQPTPIKCICRPRGGSPTPTSTTPTPTPVVGLSDLSLESTSTSSSSMTSNHPRHPPHRIGPSPLHQSLLPGSPQPPTVPELPGSPQQPTVPKQRSLPTVPALIANYGDAANTSWLDDRYLVWRDVSTGAAIGFVPSSSGFAIIVGDPLCDKSQYPSVVSRFLQWLKHGEQHQHRSDDEEEDPHHNNNNSSRYGYVERKNEKKKNTVSKTSTSTSTSTSLGEGIKSFLQPTSSSSPSPSHSHSHTHPSPLPPLKPIWLLASAQLEHTLGTRLSWSSFTCVAESRIELEGEVPAALEEKEVARKVRKAEADGVEIGVWMGREGFAVEQQRGGEEGINEYDISDEIHISQDDADPTSDNATNSNSKSMPLSLKHTLDARIREWRDARAAKGGQVRLTEVEVWRDYVHREYFVALAPRKTRGEGETKDEEGKDNEGSEKEDKEEGTKEGKKENREKKEGKEPELIPVALVVLHQLSPIHGFQVKYALDFPSTERWRTGSTSGAIESALSAAMRAVASTGSGRLTFGTSATSRLTPVRGVKGVRVKILSHAYEAISERMSLRSKGDFRKKMGAEEEDVYICYPRGGLGGRGAKAVLDFCVAES</sequence>
<protein>
    <recommendedName>
        <fullName evidence="3">aspartate--tRNA ligase</fullName>
        <ecNumber evidence="3">6.1.1.12</ecNumber>
    </recommendedName>
</protein>
<evidence type="ECO:0000256" key="7">
    <source>
        <dbReference type="ARBA" id="ARBA00022840"/>
    </source>
</evidence>
<feature type="compositionally biased region" description="Low complexity" evidence="11">
    <location>
        <begin position="849"/>
        <end position="859"/>
    </location>
</feature>
<feature type="region of interest" description="Disordered" evidence="11">
    <location>
        <begin position="966"/>
        <end position="987"/>
    </location>
</feature>
<reference evidence="13" key="2">
    <citation type="journal article" date="2023" name="Proc. Natl. Acad. Sci. U.S.A.">
        <title>A global phylogenomic analysis of the shiitake genus Lentinula.</title>
        <authorList>
            <person name="Sierra-Patev S."/>
            <person name="Min B."/>
            <person name="Naranjo-Ortiz M."/>
            <person name="Looney B."/>
            <person name="Konkel Z."/>
            <person name="Slot J.C."/>
            <person name="Sakamoto Y."/>
            <person name="Steenwyk J.L."/>
            <person name="Rokas A."/>
            <person name="Carro J."/>
            <person name="Camarero S."/>
            <person name="Ferreira P."/>
            <person name="Molpeceres G."/>
            <person name="Ruiz-Duenas F.J."/>
            <person name="Serrano A."/>
            <person name="Henrissat B."/>
            <person name="Drula E."/>
            <person name="Hughes K.W."/>
            <person name="Mata J.L."/>
            <person name="Ishikawa N.K."/>
            <person name="Vargas-Isla R."/>
            <person name="Ushijima S."/>
            <person name="Smith C.A."/>
            <person name="Donoghue J."/>
            <person name="Ahrendt S."/>
            <person name="Andreopoulos W."/>
            <person name="He G."/>
            <person name="LaButti K."/>
            <person name="Lipzen A."/>
            <person name="Ng V."/>
            <person name="Riley R."/>
            <person name="Sandor L."/>
            <person name="Barry K."/>
            <person name="Martinez A.T."/>
            <person name="Xiao Y."/>
            <person name="Gibbons J.G."/>
            <person name="Terashima K."/>
            <person name="Grigoriev I.V."/>
            <person name="Hibbett D."/>
        </authorList>
    </citation>
    <scope>NUCLEOTIDE SEQUENCE</scope>
    <source>
        <strain evidence="13">Sp2 HRB7682 ss15</strain>
    </source>
</reference>
<evidence type="ECO:0000256" key="5">
    <source>
        <dbReference type="ARBA" id="ARBA00022598"/>
    </source>
</evidence>
<dbReference type="Proteomes" id="UP001150238">
    <property type="component" value="Unassembled WGS sequence"/>
</dbReference>
<keyword evidence="9" id="KW-0030">Aminoacyl-tRNA synthetase</keyword>
<evidence type="ECO:0000256" key="8">
    <source>
        <dbReference type="ARBA" id="ARBA00022917"/>
    </source>
</evidence>